<evidence type="ECO:0000313" key="7">
    <source>
        <dbReference type="EMBL" id="KAK8881363.1"/>
    </source>
</evidence>
<evidence type="ECO:0000256" key="3">
    <source>
        <dbReference type="ARBA" id="ARBA00022741"/>
    </source>
</evidence>
<evidence type="ECO:0000256" key="2">
    <source>
        <dbReference type="ARBA" id="ARBA00022679"/>
    </source>
</evidence>
<keyword evidence="5" id="KW-0067">ATP-binding</keyword>
<dbReference type="PROSITE" id="PS50011">
    <property type="entry name" value="PROTEIN_KINASE_DOM"/>
    <property type="match status" value="1"/>
</dbReference>
<evidence type="ECO:0000259" key="6">
    <source>
        <dbReference type="PROSITE" id="PS50011"/>
    </source>
</evidence>
<dbReference type="PANTHER" id="PTHR24353">
    <property type="entry name" value="CYCLIC NUCLEOTIDE-DEPENDENT PROTEIN KINASE"/>
    <property type="match status" value="1"/>
</dbReference>
<dbReference type="SUPFAM" id="SSF56112">
    <property type="entry name" value="Protein kinase-like (PK-like)"/>
    <property type="match status" value="1"/>
</dbReference>
<dbReference type="Pfam" id="PF00069">
    <property type="entry name" value="Pkinase"/>
    <property type="match status" value="1"/>
</dbReference>
<feature type="domain" description="Protein kinase" evidence="6">
    <location>
        <begin position="15"/>
        <end position="179"/>
    </location>
</feature>
<keyword evidence="8" id="KW-1185">Reference proteome</keyword>
<reference evidence="7 8" key="1">
    <citation type="submission" date="2024-04" db="EMBL/GenBank/DDBJ databases">
        <title>Tritrichomonas musculus Genome.</title>
        <authorList>
            <person name="Alves-Ferreira E."/>
            <person name="Grigg M."/>
            <person name="Lorenzi H."/>
            <person name="Galac M."/>
        </authorList>
    </citation>
    <scope>NUCLEOTIDE SEQUENCE [LARGE SCALE GENOMIC DNA]</scope>
    <source>
        <strain evidence="7 8">EAF2021</strain>
    </source>
</reference>
<keyword evidence="1" id="KW-0723">Serine/threonine-protein kinase</keyword>
<evidence type="ECO:0000256" key="4">
    <source>
        <dbReference type="ARBA" id="ARBA00022777"/>
    </source>
</evidence>
<sequence length="179" mass="21256">MSFTIQDAFFDNQDFKVITQIERGAFASVYLVENKNDHKKYALKIFTTFNKNDANFQKSLMIEISIHQKVNHPAICKFYGINFVSLTNPDQFQPSMLIDYCQNGSLYKMINLERRSILPYYWNFTKRIIVLIGIAHSLKYLHEQGIIYRDLKPEIVVLDDYFYPKLIDFDSIERKSIEW</sequence>
<evidence type="ECO:0000256" key="5">
    <source>
        <dbReference type="ARBA" id="ARBA00022840"/>
    </source>
</evidence>
<evidence type="ECO:0000313" key="8">
    <source>
        <dbReference type="Proteomes" id="UP001470230"/>
    </source>
</evidence>
<name>A0ABR2JRC9_9EUKA</name>
<accession>A0ABR2JRC9</accession>
<dbReference type="InterPro" id="IPR000719">
    <property type="entry name" value="Prot_kinase_dom"/>
</dbReference>
<dbReference type="InterPro" id="IPR011009">
    <property type="entry name" value="Kinase-like_dom_sf"/>
</dbReference>
<dbReference type="Gene3D" id="1.10.510.10">
    <property type="entry name" value="Transferase(Phosphotransferase) domain 1"/>
    <property type="match status" value="1"/>
</dbReference>
<dbReference type="Proteomes" id="UP001470230">
    <property type="component" value="Unassembled WGS sequence"/>
</dbReference>
<comment type="caution">
    <text evidence="7">The sequence shown here is derived from an EMBL/GenBank/DDBJ whole genome shotgun (WGS) entry which is preliminary data.</text>
</comment>
<proteinExistence type="predicted"/>
<gene>
    <name evidence="7" type="ORF">M9Y10_004099</name>
</gene>
<evidence type="ECO:0000256" key="1">
    <source>
        <dbReference type="ARBA" id="ARBA00022527"/>
    </source>
</evidence>
<keyword evidence="3" id="KW-0547">Nucleotide-binding</keyword>
<keyword evidence="4" id="KW-0418">Kinase</keyword>
<keyword evidence="2" id="KW-0808">Transferase</keyword>
<organism evidence="7 8">
    <name type="scientific">Tritrichomonas musculus</name>
    <dbReference type="NCBI Taxonomy" id="1915356"/>
    <lineage>
        <taxon>Eukaryota</taxon>
        <taxon>Metamonada</taxon>
        <taxon>Parabasalia</taxon>
        <taxon>Tritrichomonadida</taxon>
        <taxon>Tritrichomonadidae</taxon>
        <taxon>Tritrichomonas</taxon>
    </lineage>
</organism>
<dbReference type="CDD" id="cd00180">
    <property type="entry name" value="PKc"/>
    <property type="match status" value="1"/>
</dbReference>
<dbReference type="SMART" id="SM00220">
    <property type="entry name" value="S_TKc"/>
    <property type="match status" value="1"/>
</dbReference>
<protein>
    <recommendedName>
        <fullName evidence="6">Protein kinase domain-containing protein</fullName>
    </recommendedName>
</protein>
<dbReference type="EMBL" id="JAPFFF010000010">
    <property type="protein sequence ID" value="KAK8881363.1"/>
    <property type="molecule type" value="Genomic_DNA"/>
</dbReference>